<dbReference type="EMBL" id="GBRH01194639">
    <property type="protein sequence ID" value="JAE03257.1"/>
    <property type="molecule type" value="Transcribed_RNA"/>
</dbReference>
<proteinExistence type="predicted"/>
<reference evidence="1" key="1">
    <citation type="submission" date="2014-09" db="EMBL/GenBank/DDBJ databases">
        <authorList>
            <person name="Magalhaes I.L.F."/>
            <person name="Oliveira U."/>
            <person name="Santos F.R."/>
            <person name="Vidigal T.H.D.A."/>
            <person name="Brescovit A.D."/>
            <person name="Santos A.J."/>
        </authorList>
    </citation>
    <scope>NUCLEOTIDE SEQUENCE</scope>
    <source>
        <tissue evidence="1">Shoot tissue taken approximately 20 cm above the soil surface</tissue>
    </source>
</reference>
<evidence type="ECO:0000313" key="1">
    <source>
        <dbReference type="EMBL" id="JAE03257.1"/>
    </source>
</evidence>
<reference evidence="1" key="2">
    <citation type="journal article" date="2015" name="Data Brief">
        <title>Shoot transcriptome of the giant reed, Arundo donax.</title>
        <authorList>
            <person name="Barrero R.A."/>
            <person name="Guerrero F.D."/>
            <person name="Moolhuijzen P."/>
            <person name="Goolsby J.A."/>
            <person name="Tidwell J."/>
            <person name="Bellgard S.E."/>
            <person name="Bellgard M.I."/>
        </authorList>
    </citation>
    <scope>NUCLEOTIDE SEQUENCE</scope>
    <source>
        <tissue evidence="1">Shoot tissue taken approximately 20 cm above the soil surface</tissue>
    </source>
</reference>
<name>A0A0A9ET28_ARUDO</name>
<protein>
    <submittedName>
        <fullName evidence="1">Uncharacterized protein</fullName>
    </submittedName>
</protein>
<accession>A0A0A9ET28</accession>
<sequence>MEFVLWANLMREIDSLDSHLSFGLELDTFQLLHSSLSYWTMPFHDGNLMMNWCLHYQPS</sequence>
<dbReference type="AlphaFoldDB" id="A0A0A9ET28"/>
<organism evidence="1">
    <name type="scientific">Arundo donax</name>
    <name type="common">Giant reed</name>
    <name type="synonym">Donax arundinaceus</name>
    <dbReference type="NCBI Taxonomy" id="35708"/>
    <lineage>
        <taxon>Eukaryota</taxon>
        <taxon>Viridiplantae</taxon>
        <taxon>Streptophyta</taxon>
        <taxon>Embryophyta</taxon>
        <taxon>Tracheophyta</taxon>
        <taxon>Spermatophyta</taxon>
        <taxon>Magnoliopsida</taxon>
        <taxon>Liliopsida</taxon>
        <taxon>Poales</taxon>
        <taxon>Poaceae</taxon>
        <taxon>PACMAD clade</taxon>
        <taxon>Arundinoideae</taxon>
        <taxon>Arundineae</taxon>
        <taxon>Arundo</taxon>
    </lineage>
</organism>